<organism evidence="2 3">
    <name type="scientific">Aureibaculum marinum</name>
    <dbReference type="NCBI Taxonomy" id="2487930"/>
    <lineage>
        <taxon>Bacteria</taxon>
        <taxon>Pseudomonadati</taxon>
        <taxon>Bacteroidota</taxon>
        <taxon>Flavobacteriia</taxon>
        <taxon>Flavobacteriales</taxon>
        <taxon>Flavobacteriaceae</taxon>
        <taxon>Aureibaculum</taxon>
    </lineage>
</organism>
<evidence type="ECO:0000313" key="2">
    <source>
        <dbReference type="EMBL" id="RPD94495.1"/>
    </source>
</evidence>
<dbReference type="AlphaFoldDB" id="A0A3N4NGF0"/>
<dbReference type="EMBL" id="RPFJ01000017">
    <property type="protein sequence ID" value="RPD94495.1"/>
    <property type="molecule type" value="Genomic_DNA"/>
</dbReference>
<comment type="caution">
    <text evidence="2">The sequence shown here is derived from an EMBL/GenBank/DDBJ whole genome shotgun (WGS) entry which is preliminary data.</text>
</comment>
<keyword evidence="1" id="KW-1133">Transmembrane helix</keyword>
<keyword evidence="1" id="KW-0812">Transmembrane</keyword>
<gene>
    <name evidence="2" type="ORF">EGM88_12200</name>
</gene>
<protein>
    <submittedName>
        <fullName evidence="2">DUF4129 domain-containing protein</fullName>
    </submittedName>
</protein>
<dbReference type="OrthoDB" id="5491447at2"/>
<name>A0A3N4NGF0_9FLAO</name>
<proteinExistence type="predicted"/>
<dbReference type="RefSeq" id="WP_123898605.1">
    <property type="nucleotide sequence ID" value="NZ_RPFJ01000017.1"/>
</dbReference>
<sequence length="241" mass="28684">MKQILFYILVFFTLYSNAQQDSLKVKIDREYIELKKIDVDNLEEYRSDKDFNYEIEKKEPSLLQQAFEWLYRVFLNFLRWIFGNKAATGIMSFIVRLIPYIIVGLILFLLIKFFLKVNANAIVSGKTNTSTVLITEDEELIKSEDLPTLLNNAITQKNYRLAVRYYYLLILQKLSNSEIIDLQQQKTNEDYIKEIKSEILKKKFASSTYLYDFVWYGNFELKESEFLKAENQFNELTKLIK</sequence>
<evidence type="ECO:0000256" key="1">
    <source>
        <dbReference type="SAM" id="Phobius"/>
    </source>
</evidence>
<accession>A0A3N4NGF0</accession>
<dbReference type="Proteomes" id="UP000270856">
    <property type="component" value="Unassembled WGS sequence"/>
</dbReference>
<reference evidence="2 3" key="1">
    <citation type="submission" date="2018-11" db="EMBL/GenBank/DDBJ databases">
        <title>Aureibaculum marinum gen. nov., sp. nov., a member of the family Flavobacteriaceae isolated from the Bohai Sea.</title>
        <authorList>
            <person name="Ji X."/>
        </authorList>
    </citation>
    <scope>NUCLEOTIDE SEQUENCE [LARGE SCALE GENOMIC DNA]</scope>
    <source>
        <strain evidence="2 3">BH-SD17</strain>
    </source>
</reference>
<evidence type="ECO:0000313" key="3">
    <source>
        <dbReference type="Proteomes" id="UP000270856"/>
    </source>
</evidence>
<keyword evidence="1" id="KW-0472">Membrane</keyword>
<keyword evidence="3" id="KW-1185">Reference proteome</keyword>
<feature type="transmembrane region" description="Helical" evidence="1">
    <location>
        <begin position="94"/>
        <end position="115"/>
    </location>
</feature>